<keyword evidence="5" id="KW-1185">Reference proteome</keyword>
<dbReference type="OrthoDB" id="2365508at2"/>
<dbReference type="PANTHER" id="PTHR43158">
    <property type="entry name" value="SKFA PEPTIDE EXPORT ATP-BINDING PROTEIN SKFE"/>
    <property type="match status" value="1"/>
</dbReference>
<dbReference type="Gene3D" id="3.40.50.300">
    <property type="entry name" value="P-loop containing nucleotide triphosphate hydrolases"/>
    <property type="match status" value="1"/>
</dbReference>
<dbReference type="PANTHER" id="PTHR43158:SF7">
    <property type="entry name" value="ABC TRANSPORTER, ATP-BINDING PROTEIN"/>
    <property type="match status" value="1"/>
</dbReference>
<organism evidence="4 5">
    <name type="scientific">Ligilactobacillus salitolerans</name>
    <dbReference type="NCBI Taxonomy" id="1808352"/>
    <lineage>
        <taxon>Bacteria</taxon>
        <taxon>Bacillati</taxon>
        <taxon>Bacillota</taxon>
        <taxon>Bacilli</taxon>
        <taxon>Lactobacillales</taxon>
        <taxon>Lactobacillaceae</taxon>
        <taxon>Ligilactobacillus</taxon>
    </lineage>
</organism>
<dbReference type="AlphaFoldDB" id="A0A401IQQ1"/>
<evidence type="ECO:0000313" key="4">
    <source>
        <dbReference type="EMBL" id="GBG93835.1"/>
    </source>
</evidence>
<feature type="domain" description="ABC transporter" evidence="3">
    <location>
        <begin position="1"/>
        <end position="203"/>
    </location>
</feature>
<evidence type="ECO:0000256" key="1">
    <source>
        <dbReference type="ARBA" id="ARBA00022741"/>
    </source>
</evidence>
<dbReference type="Proteomes" id="UP000286848">
    <property type="component" value="Unassembled WGS sequence"/>
</dbReference>
<accession>A0A401IQQ1</accession>
<dbReference type="InterPro" id="IPR003439">
    <property type="entry name" value="ABC_transporter-like_ATP-bd"/>
</dbReference>
<keyword evidence="2 4" id="KW-0067">ATP-binding</keyword>
<reference evidence="4 5" key="1">
    <citation type="journal article" date="2019" name="Int. J. Syst. Evol. Microbiol.">
        <title>Lactobacillus salitolerans sp. nov., a novel lactic acid bacterium isolated from spent mushroom substrates.</title>
        <authorList>
            <person name="Tohno M."/>
            <person name="Tanizawa Y."/>
            <person name="Kojima Y."/>
            <person name="Sakamoto M."/>
            <person name="Nakamura Y."/>
            <person name="Ohkuma M."/>
            <person name="Kobayashi H."/>
        </authorList>
    </citation>
    <scope>NUCLEOTIDE SEQUENCE [LARGE SCALE GENOMIC DNA]</scope>
    <source>
        <strain evidence="4 5">YK43</strain>
    </source>
</reference>
<dbReference type="InterPro" id="IPR003593">
    <property type="entry name" value="AAA+_ATPase"/>
</dbReference>
<dbReference type="InterPro" id="IPR027417">
    <property type="entry name" value="P-loop_NTPase"/>
</dbReference>
<sequence length="204" mass="23476">MITANEVRISTRSELLHNFSFDFRDGNIYLITAENGSGKTTLLRTMVGLIHVKKGTFLIDGAKFKDKKLQTFYWESSDWFNDQLTGADYLKFVYKQWHSKQNVAKVIQFWGMGDYVNLPIKKYSLGMKQRLIIALYETSDAKNLLMDEISNGLDSDGRELLYSRLRILADNGKCIIITSHYRDEIADYIDCQLAFDSGTLVEVK</sequence>
<dbReference type="PROSITE" id="PS50893">
    <property type="entry name" value="ABC_TRANSPORTER_2"/>
    <property type="match status" value="1"/>
</dbReference>
<proteinExistence type="predicted"/>
<dbReference type="GO" id="GO:0005524">
    <property type="term" value="F:ATP binding"/>
    <property type="evidence" value="ECO:0007669"/>
    <property type="project" value="UniProtKB-KW"/>
</dbReference>
<evidence type="ECO:0000313" key="5">
    <source>
        <dbReference type="Proteomes" id="UP000286848"/>
    </source>
</evidence>
<dbReference type="SUPFAM" id="SSF52540">
    <property type="entry name" value="P-loop containing nucleoside triphosphate hydrolases"/>
    <property type="match status" value="1"/>
</dbReference>
<dbReference type="SMART" id="SM00382">
    <property type="entry name" value="AAA"/>
    <property type="match status" value="1"/>
</dbReference>
<dbReference type="GO" id="GO:0016887">
    <property type="term" value="F:ATP hydrolysis activity"/>
    <property type="evidence" value="ECO:0007669"/>
    <property type="project" value="InterPro"/>
</dbReference>
<comment type="caution">
    <text evidence="4">The sequence shown here is derived from an EMBL/GenBank/DDBJ whole genome shotgun (WGS) entry which is preliminary data.</text>
</comment>
<dbReference type="RefSeq" id="WP_124974703.1">
    <property type="nucleotide sequence ID" value="NZ_BFFP01000003.1"/>
</dbReference>
<protein>
    <submittedName>
        <fullName evidence="4">ABC transporter ATP-binding protein</fullName>
    </submittedName>
</protein>
<keyword evidence="1" id="KW-0547">Nucleotide-binding</keyword>
<gene>
    <name evidence="4" type="ORF">LFYK43_02940</name>
</gene>
<dbReference type="EMBL" id="BFFP01000003">
    <property type="protein sequence ID" value="GBG93835.1"/>
    <property type="molecule type" value="Genomic_DNA"/>
</dbReference>
<name>A0A401IQQ1_9LACO</name>
<evidence type="ECO:0000259" key="3">
    <source>
        <dbReference type="PROSITE" id="PS50893"/>
    </source>
</evidence>
<evidence type="ECO:0000256" key="2">
    <source>
        <dbReference type="ARBA" id="ARBA00022840"/>
    </source>
</evidence>
<dbReference type="Pfam" id="PF00005">
    <property type="entry name" value="ABC_tran"/>
    <property type="match status" value="1"/>
</dbReference>